<dbReference type="PRINTS" id="PR00133">
    <property type="entry name" value="GLHYDRLASE3"/>
</dbReference>
<keyword evidence="6" id="KW-0732">Signal</keyword>
<keyword evidence="4" id="KW-0326">Glycosidase</keyword>
<feature type="region of interest" description="Disordered" evidence="5">
    <location>
        <begin position="458"/>
        <end position="477"/>
    </location>
</feature>
<proteinExistence type="inferred from homology"/>
<dbReference type="Gene3D" id="3.20.20.300">
    <property type="entry name" value="Glycoside hydrolase, family 3, N-terminal domain"/>
    <property type="match status" value="1"/>
</dbReference>
<dbReference type="PANTHER" id="PTHR42715">
    <property type="entry name" value="BETA-GLUCOSIDASE"/>
    <property type="match status" value="1"/>
</dbReference>
<evidence type="ECO:0000259" key="7">
    <source>
        <dbReference type="SMART" id="SM01217"/>
    </source>
</evidence>
<dbReference type="Pfam" id="PF00933">
    <property type="entry name" value="Glyco_hydro_3"/>
    <property type="match status" value="1"/>
</dbReference>
<keyword evidence="2 4" id="KW-0378">Hydrolase</keyword>
<dbReference type="InterPro" id="IPR013783">
    <property type="entry name" value="Ig-like_fold"/>
</dbReference>
<feature type="signal peptide" evidence="6">
    <location>
        <begin position="1"/>
        <end position="33"/>
    </location>
</feature>
<dbReference type="InterPro" id="IPR017853">
    <property type="entry name" value="GH"/>
</dbReference>
<dbReference type="InterPro" id="IPR036962">
    <property type="entry name" value="Glyco_hydro_3_N_sf"/>
</dbReference>
<dbReference type="Gene3D" id="2.60.40.10">
    <property type="entry name" value="Immunoglobulins"/>
    <property type="match status" value="1"/>
</dbReference>
<organism evidence="8 9">
    <name type="scientific">Microbacterium rhizosphaerae</name>
    <dbReference type="NCBI Taxonomy" id="1678237"/>
    <lineage>
        <taxon>Bacteria</taxon>
        <taxon>Bacillati</taxon>
        <taxon>Actinomycetota</taxon>
        <taxon>Actinomycetes</taxon>
        <taxon>Micrococcales</taxon>
        <taxon>Microbacteriaceae</taxon>
        <taxon>Microbacterium</taxon>
    </lineage>
</organism>
<feature type="chain" id="PRO_5045663153" evidence="6">
    <location>
        <begin position="34"/>
        <end position="1054"/>
    </location>
</feature>
<gene>
    <name evidence="8" type="ORF">SM116_16165</name>
</gene>
<dbReference type="PROSITE" id="PS00775">
    <property type="entry name" value="GLYCOSYL_HYDROL_F3"/>
    <property type="match status" value="1"/>
</dbReference>
<evidence type="ECO:0000256" key="1">
    <source>
        <dbReference type="ARBA" id="ARBA00005336"/>
    </source>
</evidence>
<evidence type="ECO:0000313" key="8">
    <source>
        <dbReference type="EMBL" id="WPR89277.1"/>
    </source>
</evidence>
<dbReference type="InterPro" id="IPR001764">
    <property type="entry name" value="Glyco_hydro_3_N"/>
</dbReference>
<dbReference type="Gene3D" id="3.40.50.1700">
    <property type="entry name" value="Glycoside hydrolase family 3 C-terminal domain"/>
    <property type="match status" value="1"/>
</dbReference>
<evidence type="ECO:0000313" key="9">
    <source>
        <dbReference type="Proteomes" id="UP001323798"/>
    </source>
</evidence>
<dbReference type="InterPro" id="IPR036881">
    <property type="entry name" value="Glyco_hydro_3_C_sf"/>
</dbReference>
<dbReference type="SUPFAM" id="SSF51445">
    <property type="entry name" value="(Trans)glycosidases"/>
    <property type="match status" value="1"/>
</dbReference>
<dbReference type="Proteomes" id="UP001323798">
    <property type="component" value="Chromosome"/>
</dbReference>
<evidence type="ECO:0000256" key="4">
    <source>
        <dbReference type="RuleBase" id="RU361161"/>
    </source>
</evidence>
<sequence>MRNHTRRRRVSGAIVPLAVASAIVVAGGGTAFAASTDPTPNPLELANAQLSKQAAADGMVLLANRNHSLPLQKKTNVAIFGVGAYATVKGGTGSGNVNQRYAINVRTGLENAGFTITTSPAYWDAMKSAYDTKYPATSGGSGFGSTVDYSSVEQVLTADSVKPTADTDTAIYVVARNSGEGRDRSSGKGDYQLTDTEYNDVALLGQTYKNVVVVLNTGGIVDTSFFDTINTSEADPNGGPALDSLFLMSQAGEEGGNALAEVLDGDVTPSGHLTDSWASKYSYYPASATFGANDGNTVTEQYSEGVYVGYRYFDSFYKTIDAADPASVVNYPFGYGLSYTDFDVKAQSVQADMSQVTVKARVTNTGSTYSGKDVVQVYFSAPAGGEDKPYQELAGWAKTDALAPGQSQEVTVSFATSDMASYYDSSASWILDPGKYRIRVGDSSRNTHIAANVVVPSSVTTEQDSNQLNDQSPTSLLHGDPANFYSYPGEAKEAQTAITVPLKTSGFQTVNAASPFSQNVGVDSTSPYYAIDGSLISSIDAYVNPSQTNWEGTGAPYVAKTGETVKPVTTNPNATLFDVAKGTTSMEQFVAGLNVTQLANIVEGASVFGTTAHAIGAAGYTTSLYEKLGIPGMTLSDGPAGLRLTQQITTVTPPQYQYTTAWPIGTLLSQTWNADLIQQVGQATGKEMAEFGVSLWLAPGMNIHRDPLNGRNFEYYSEDPLLSGLTAASVTKGVQSIPGEGVTIKHFAGNEQEASRTSANDVMDERGAREIELKGFEYAVKSAQPMAVMSSYNKIGGSWSAQNYDLLTDLLRGEWGYKGLVMSDWGGSHDPVSTLYSGNDLIEPGGSPQTVINSIVKVPPTIDVNGLPVYNKTVSPTRTSYAWQFNGITPSAAGTSTFSTTVDASTDLSKVPASGTTTVDAINNQTFAANPAFTSVNDAYTQTVAMLASTALTAAQKAGISITNVQYAADGTTVIAYTVVIKGNYAAAQNMRLGDLQRSAMRVLNTAMQSPQFAQLASEQGVSGITVNPYTDQFTSLAQFVGAVKGKVLGNGAN</sequence>
<name>A0ABZ0SIT2_9MICO</name>
<comment type="similarity">
    <text evidence="1 4">Belongs to the glycosyl hydrolase 3 family.</text>
</comment>
<evidence type="ECO:0000256" key="2">
    <source>
        <dbReference type="ARBA" id="ARBA00022801"/>
    </source>
</evidence>
<dbReference type="InterPro" id="IPR026891">
    <property type="entry name" value="Fn3-like"/>
</dbReference>
<dbReference type="RefSeq" id="WP_320941993.1">
    <property type="nucleotide sequence ID" value="NZ_BAABEU010000001.1"/>
</dbReference>
<dbReference type="PANTHER" id="PTHR42715:SF10">
    <property type="entry name" value="BETA-GLUCOSIDASE"/>
    <property type="match status" value="1"/>
</dbReference>
<dbReference type="GO" id="GO:0016787">
    <property type="term" value="F:hydrolase activity"/>
    <property type="evidence" value="ECO:0007669"/>
    <property type="project" value="UniProtKB-KW"/>
</dbReference>
<keyword evidence="3" id="KW-0119">Carbohydrate metabolism</keyword>
<reference evidence="8 9" key="1">
    <citation type="submission" date="2023-11" db="EMBL/GenBank/DDBJ databases">
        <title>Genome sequence of Microbacterium rhizosphaerae KACC 19337.</title>
        <authorList>
            <person name="Choi H."/>
            <person name="Kim S."/>
            <person name="Kim Y."/>
            <person name="Kwon S.-W."/>
            <person name="Heo J."/>
        </authorList>
    </citation>
    <scope>NUCLEOTIDE SEQUENCE [LARGE SCALE GENOMIC DNA]</scope>
    <source>
        <strain evidence="8 9">KACC 19337</strain>
    </source>
</reference>
<dbReference type="InterPro" id="IPR002772">
    <property type="entry name" value="Glyco_hydro_3_C"/>
</dbReference>
<protein>
    <submittedName>
        <fullName evidence="8">Glycoside hydrolase family 3 C-terminal domain-containing protein</fullName>
    </submittedName>
</protein>
<dbReference type="EMBL" id="CP139368">
    <property type="protein sequence ID" value="WPR89277.1"/>
    <property type="molecule type" value="Genomic_DNA"/>
</dbReference>
<dbReference type="Pfam" id="PF14310">
    <property type="entry name" value="Fn3-like"/>
    <property type="match status" value="1"/>
</dbReference>
<keyword evidence="9" id="KW-1185">Reference proteome</keyword>
<dbReference type="InterPro" id="IPR019800">
    <property type="entry name" value="Glyco_hydro_3_AS"/>
</dbReference>
<evidence type="ECO:0000256" key="5">
    <source>
        <dbReference type="SAM" id="MobiDB-lite"/>
    </source>
</evidence>
<dbReference type="InterPro" id="IPR050288">
    <property type="entry name" value="Cellulose_deg_GH3"/>
</dbReference>
<dbReference type="SMART" id="SM01217">
    <property type="entry name" value="Fn3_like"/>
    <property type="match status" value="1"/>
</dbReference>
<dbReference type="Pfam" id="PF01915">
    <property type="entry name" value="Glyco_hydro_3_C"/>
    <property type="match status" value="1"/>
</dbReference>
<dbReference type="SUPFAM" id="SSF52279">
    <property type="entry name" value="Beta-D-glucan exohydrolase, C-terminal domain"/>
    <property type="match status" value="1"/>
</dbReference>
<evidence type="ECO:0000256" key="3">
    <source>
        <dbReference type="ARBA" id="ARBA00023277"/>
    </source>
</evidence>
<feature type="compositionally biased region" description="Polar residues" evidence="5">
    <location>
        <begin position="458"/>
        <end position="475"/>
    </location>
</feature>
<accession>A0ABZ0SIT2</accession>
<evidence type="ECO:0000256" key="6">
    <source>
        <dbReference type="SAM" id="SignalP"/>
    </source>
</evidence>
<feature type="domain" description="Fibronectin type III-like" evidence="7">
    <location>
        <begin position="373"/>
        <end position="444"/>
    </location>
</feature>